<dbReference type="AlphaFoldDB" id="A0A6A3ZDM4"/>
<evidence type="ECO:0008006" key="4">
    <source>
        <dbReference type="Google" id="ProtNLM"/>
    </source>
</evidence>
<dbReference type="EMBL" id="QXGD01000566">
    <property type="protein sequence ID" value="KAE9233693.1"/>
    <property type="molecule type" value="Genomic_DNA"/>
</dbReference>
<evidence type="ECO:0000313" key="2">
    <source>
        <dbReference type="EMBL" id="KAE9233693.1"/>
    </source>
</evidence>
<evidence type="ECO:0000256" key="1">
    <source>
        <dbReference type="SAM" id="MobiDB-lite"/>
    </source>
</evidence>
<gene>
    <name evidence="2" type="ORF">PF002_g11996</name>
</gene>
<organism evidence="2 3">
    <name type="scientific">Phytophthora fragariae</name>
    <dbReference type="NCBI Taxonomy" id="53985"/>
    <lineage>
        <taxon>Eukaryota</taxon>
        <taxon>Sar</taxon>
        <taxon>Stramenopiles</taxon>
        <taxon>Oomycota</taxon>
        <taxon>Peronosporomycetes</taxon>
        <taxon>Peronosporales</taxon>
        <taxon>Peronosporaceae</taxon>
        <taxon>Phytophthora</taxon>
    </lineage>
</organism>
<protein>
    <recommendedName>
        <fullName evidence="4">Integrase catalytic domain-containing protein</fullName>
    </recommendedName>
</protein>
<accession>A0A6A3ZDM4</accession>
<evidence type="ECO:0000313" key="3">
    <source>
        <dbReference type="Proteomes" id="UP000440367"/>
    </source>
</evidence>
<proteinExistence type="predicted"/>
<name>A0A6A3ZDM4_9STRA</name>
<comment type="caution">
    <text evidence="2">The sequence shown here is derived from an EMBL/GenBank/DDBJ whole genome shotgun (WGS) entry which is preliminary data.</text>
</comment>
<dbReference type="Proteomes" id="UP000440367">
    <property type="component" value="Unassembled WGS sequence"/>
</dbReference>
<reference evidence="2 3" key="1">
    <citation type="submission" date="2018-08" db="EMBL/GenBank/DDBJ databases">
        <title>Genomic investigation of the strawberry pathogen Phytophthora fragariae indicates pathogenicity is determined by transcriptional variation in three key races.</title>
        <authorList>
            <person name="Adams T.M."/>
            <person name="Armitage A.D."/>
            <person name="Sobczyk M.K."/>
            <person name="Bates H.J."/>
            <person name="Dunwell J.M."/>
            <person name="Nellist C.F."/>
            <person name="Harrison R.J."/>
        </authorList>
    </citation>
    <scope>NUCLEOTIDE SEQUENCE [LARGE SCALE GENOMIC DNA]</scope>
    <source>
        <strain evidence="2 3">BC-1</strain>
    </source>
</reference>
<feature type="region of interest" description="Disordered" evidence="1">
    <location>
        <begin position="154"/>
        <end position="245"/>
    </location>
</feature>
<sequence>MRIALYLLLTTDEASGSMSRFCLRARSESEECLRRFITKVEKQFDAKVKFVRYDGAKEFATNTLFAYHEDHDIEVQPTGAGDIERIDDDEKQVGDNTTIADTEAVAGMSPSDTAGSKPKAYPPIKRLTLAQGRECAQASKAAVAAKVASAAKAGEASAKKRAAPSSSPGGSNSKLFSDSESENEVGAIREHREVSSDLDEQQQYHAAASGSHARQSDAATAVGSSSVWGARDTSRPSQAPERQRCWRSSRLRMALSAGTHQGVPMSVLSLRKSHSFLATLKSPGVWY</sequence>